<comment type="caution">
    <text evidence="3">The sequence shown here is derived from an EMBL/GenBank/DDBJ whole genome shotgun (WGS) entry which is preliminary data.</text>
</comment>
<evidence type="ECO:0000313" key="4">
    <source>
        <dbReference type="Proteomes" id="UP000321393"/>
    </source>
</evidence>
<dbReference type="Proteomes" id="UP000321947">
    <property type="component" value="Unassembled WGS sequence"/>
</dbReference>
<dbReference type="Proteomes" id="UP000321393">
    <property type="component" value="Unassembled WGS sequence"/>
</dbReference>
<feature type="domain" description="F-box" evidence="1">
    <location>
        <begin position="14"/>
        <end position="61"/>
    </location>
</feature>
<dbReference type="InterPro" id="IPR036047">
    <property type="entry name" value="F-box-like_dom_sf"/>
</dbReference>
<gene>
    <name evidence="3" type="ORF">E5676_scaffold255G009390</name>
    <name evidence="2" type="ORF">E6C27_scaffold120G001090</name>
</gene>
<reference evidence="4 5" key="1">
    <citation type="submission" date="2019-08" db="EMBL/GenBank/DDBJ databases">
        <title>Draft genome sequences of two oriental melons (Cucumis melo L. var makuwa).</title>
        <authorList>
            <person name="Kwon S.-Y."/>
        </authorList>
    </citation>
    <scope>NUCLEOTIDE SEQUENCE [LARGE SCALE GENOMIC DNA]</scope>
    <source>
        <strain evidence="5">cv. Chang Bougi</strain>
        <strain evidence="4">cv. SW 3</strain>
        <tissue evidence="3">Leaf</tissue>
    </source>
</reference>
<dbReference type="InterPro" id="IPR032675">
    <property type="entry name" value="LRR_dom_sf"/>
</dbReference>
<dbReference type="PANTHER" id="PTHR38926:SF2">
    <property type="entry name" value="F-BOX_LRR-REPEAT PROTEIN 21-RELATED"/>
    <property type="match status" value="1"/>
</dbReference>
<dbReference type="CDD" id="cd22164">
    <property type="entry name" value="F-box_AtSKIP19-like"/>
    <property type="match status" value="1"/>
</dbReference>
<dbReference type="Pfam" id="PF12937">
    <property type="entry name" value="F-box-like"/>
    <property type="match status" value="1"/>
</dbReference>
<dbReference type="EMBL" id="SSTE01010327">
    <property type="protein sequence ID" value="KAA0052509.1"/>
    <property type="molecule type" value="Genomic_DNA"/>
</dbReference>
<sequence length="187" mass="21384">MESASMIRKPEAPARNWLELPADVIFMILQKLGTIEILTTAQNVCFLWYKICKDPLLWCVIDMHNSGDLNSFDHLEIMCKHAVERTCGLFISSDEDALAIAQTMPKLHHLEIVGNRITNFGLHALLDSCSDLQSLDLRKCRYLDFEELLKKKCSERIKTLRLPADEPVNGSTFQWLTSGFPYNLPFP</sequence>
<dbReference type="OrthoDB" id="2095648at2759"/>
<evidence type="ECO:0000313" key="5">
    <source>
        <dbReference type="Proteomes" id="UP000321947"/>
    </source>
</evidence>
<proteinExistence type="predicted"/>
<dbReference type="EMBL" id="SSTD01010113">
    <property type="protein sequence ID" value="TYK13315.1"/>
    <property type="molecule type" value="Genomic_DNA"/>
</dbReference>
<evidence type="ECO:0000313" key="2">
    <source>
        <dbReference type="EMBL" id="KAA0052509.1"/>
    </source>
</evidence>
<dbReference type="STRING" id="1194695.A0A5D3CNY7"/>
<dbReference type="Gene3D" id="1.20.1280.50">
    <property type="match status" value="1"/>
</dbReference>
<protein>
    <submittedName>
        <fullName evidence="3">F-box protein SKIP19-like</fullName>
    </submittedName>
</protein>
<evidence type="ECO:0000259" key="1">
    <source>
        <dbReference type="PROSITE" id="PS50181"/>
    </source>
</evidence>
<evidence type="ECO:0000313" key="3">
    <source>
        <dbReference type="EMBL" id="TYK13315.1"/>
    </source>
</evidence>
<dbReference type="PROSITE" id="PS50181">
    <property type="entry name" value="FBOX"/>
    <property type="match status" value="1"/>
</dbReference>
<dbReference type="SUPFAM" id="SSF81383">
    <property type="entry name" value="F-box domain"/>
    <property type="match status" value="1"/>
</dbReference>
<organism evidence="3 5">
    <name type="scientific">Cucumis melo var. makuwa</name>
    <name type="common">Oriental melon</name>
    <dbReference type="NCBI Taxonomy" id="1194695"/>
    <lineage>
        <taxon>Eukaryota</taxon>
        <taxon>Viridiplantae</taxon>
        <taxon>Streptophyta</taxon>
        <taxon>Embryophyta</taxon>
        <taxon>Tracheophyta</taxon>
        <taxon>Spermatophyta</taxon>
        <taxon>Magnoliopsida</taxon>
        <taxon>eudicotyledons</taxon>
        <taxon>Gunneridae</taxon>
        <taxon>Pentapetalae</taxon>
        <taxon>rosids</taxon>
        <taxon>fabids</taxon>
        <taxon>Cucurbitales</taxon>
        <taxon>Cucurbitaceae</taxon>
        <taxon>Benincaseae</taxon>
        <taxon>Cucumis</taxon>
    </lineage>
</organism>
<name>A0A5D3CNY7_CUCMM</name>
<dbReference type="Gene3D" id="3.80.10.10">
    <property type="entry name" value="Ribonuclease Inhibitor"/>
    <property type="match status" value="1"/>
</dbReference>
<accession>A0A5D3CNY7</accession>
<dbReference type="PANTHER" id="PTHR38926">
    <property type="entry name" value="F-BOX DOMAIN CONTAINING PROTEIN, EXPRESSED"/>
    <property type="match status" value="1"/>
</dbReference>
<dbReference type="SUPFAM" id="SSF52047">
    <property type="entry name" value="RNI-like"/>
    <property type="match status" value="1"/>
</dbReference>
<dbReference type="InterPro" id="IPR001810">
    <property type="entry name" value="F-box_dom"/>
</dbReference>
<dbReference type="AlphaFoldDB" id="A0A5D3CNY7"/>